<dbReference type="EMBL" id="KI925458">
    <property type="protein sequence ID" value="ETW81246.1"/>
    <property type="molecule type" value="Genomic_DNA"/>
</dbReference>
<feature type="region of interest" description="Disordered" evidence="1">
    <location>
        <begin position="237"/>
        <end position="273"/>
    </location>
</feature>
<feature type="compositionally biased region" description="Low complexity" evidence="1">
    <location>
        <begin position="109"/>
        <end position="118"/>
    </location>
</feature>
<proteinExistence type="predicted"/>
<dbReference type="KEGG" id="hir:HETIRDRAFT_451089"/>
<keyword evidence="3" id="KW-1185">Reference proteome</keyword>
<name>W4K854_HETIT</name>
<protein>
    <submittedName>
        <fullName evidence="2">Uncharacterized protein</fullName>
    </submittedName>
</protein>
<reference evidence="2 3" key="1">
    <citation type="journal article" date="2012" name="New Phytol.">
        <title>Insight into trade-off between wood decay and parasitism from the genome of a fungal forest pathogen.</title>
        <authorList>
            <person name="Olson A."/>
            <person name="Aerts A."/>
            <person name="Asiegbu F."/>
            <person name="Belbahri L."/>
            <person name="Bouzid O."/>
            <person name="Broberg A."/>
            <person name="Canback B."/>
            <person name="Coutinho P.M."/>
            <person name="Cullen D."/>
            <person name="Dalman K."/>
            <person name="Deflorio G."/>
            <person name="van Diepen L.T."/>
            <person name="Dunand C."/>
            <person name="Duplessis S."/>
            <person name="Durling M."/>
            <person name="Gonthier P."/>
            <person name="Grimwood J."/>
            <person name="Fossdal C.G."/>
            <person name="Hansson D."/>
            <person name="Henrissat B."/>
            <person name="Hietala A."/>
            <person name="Himmelstrand K."/>
            <person name="Hoffmeister D."/>
            <person name="Hogberg N."/>
            <person name="James T.Y."/>
            <person name="Karlsson M."/>
            <person name="Kohler A."/>
            <person name="Kues U."/>
            <person name="Lee Y.H."/>
            <person name="Lin Y.C."/>
            <person name="Lind M."/>
            <person name="Lindquist E."/>
            <person name="Lombard V."/>
            <person name="Lucas S."/>
            <person name="Lunden K."/>
            <person name="Morin E."/>
            <person name="Murat C."/>
            <person name="Park J."/>
            <person name="Raffaello T."/>
            <person name="Rouze P."/>
            <person name="Salamov A."/>
            <person name="Schmutz J."/>
            <person name="Solheim H."/>
            <person name="Stahlberg J."/>
            <person name="Velez H."/>
            <person name="de Vries R.P."/>
            <person name="Wiebenga A."/>
            <person name="Woodward S."/>
            <person name="Yakovlev I."/>
            <person name="Garbelotto M."/>
            <person name="Martin F."/>
            <person name="Grigoriev I.V."/>
            <person name="Stenlid J."/>
        </authorList>
    </citation>
    <scope>NUCLEOTIDE SEQUENCE [LARGE SCALE GENOMIC DNA]</scope>
    <source>
        <strain evidence="2 3">TC 32-1</strain>
    </source>
</reference>
<dbReference type="HOGENOM" id="CLU_667411_0_0_1"/>
<dbReference type="InParanoid" id="W4K854"/>
<accession>W4K854</accession>
<organism evidence="2 3">
    <name type="scientific">Heterobasidion irregulare (strain TC 32-1)</name>
    <dbReference type="NCBI Taxonomy" id="747525"/>
    <lineage>
        <taxon>Eukaryota</taxon>
        <taxon>Fungi</taxon>
        <taxon>Dikarya</taxon>
        <taxon>Basidiomycota</taxon>
        <taxon>Agaricomycotina</taxon>
        <taxon>Agaricomycetes</taxon>
        <taxon>Russulales</taxon>
        <taxon>Bondarzewiaceae</taxon>
        <taxon>Heterobasidion</taxon>
        <taxon>Heterobasidion annosum species complex</taxon>
    </lineage>
</organism>
<sequence>MAYPSTLPAPSSRLLNLTHLRPALPSDSLPRPTLSTRSLAVLSSPLSSHDLMPTGRLARTVHIPSRILDTTHHPGTSSASYTFVNTSASDATSAVTTIATHITTTTTIAAAASSTSSRRSSESSRTRPSASRHDRDRTPQDRSKSMSAVSTAHIRAALLDQAAAAASASASSRTGWPSLPPVPRPPPPLAAAFRVRISLAGRIKDGLACPTLPPTSATSPAFAPTLSKLILPLRPDSASMQESGSSPSHDPSSTDSPLPSLPHSGDDGLQPDGHDSELITLLCALTLERGMRKPALMEDASHECTRRERGGVVCEDLDGRVIDDADEVEGPTRRGGYVRGPELSHLGLGAFCGGRACTSRGQSPTALDSERFQLWDNVNARPPLGTRAPLEAGLEEVAFTPSAREGRLNDVV</sequence>
<feature type="compositionally biased region" description="Low complexity" evidence="1">
    <location>
        <begin position="243"/>
        <end position="263"/>
    </location>
</feature>
<evidence type="ECO:0000313" key="3">
    <source>
        <dbReference type="Proteomes" id="UP000030671"/>
    </source>
</evidence>
<evidence type="ECO:0000313" key="2">
    <source>
        <dbReference type="EMBL" id="ETW81246.1"/>
    </source>
</evidence>
<gene>
    <name evidence="2" type="ORF">HETIRDRAFT_451089</name>
</gene>
<evidence type="ECO:0000256" key="1">
    <source>
        <dbReference type="SAM" id="MobiDB-lite"/>
    </source>
</evidence>
<feature type="compositionally biased region" description="Basic and acidic residues" evidence="1">
    <location>
        <begin position="119"/>
        <end position="144"/>
    </location>
</feature>
<dbReference type="RefSeq" id="XP_009545920.1">
    <property type="nucleotide sequence ID" value="XM_009547625.1"/>
</dbReference>
<dbReference type="AlphaFoldDB" id="W4K854"/>
<feature type="region of interest" description="Disordered" evidence="1">
    <location>
        <begin position="109"/>
        <end position="149"/>
    </location>
</feature>
<dbReference type="GeneID" id="20676112"/>
<dbReference type="Proteomes" id="UP000030671">
    <property type="component" value="Unassembled WGS sequence"/>
</dbReference>